<keyword evidence="2" id="KW-1185">Reference proteome</keyword>
<name>A0A0D3MWH3_9CAUD</name>
<accession>A0A0D3MWH3</accession>
<reference evidence="1 2" key="1">
    <citation type="journal article" date="2015" name="Appl. Environ. Microbiol.">
        <title>Two Phages, phiIPLA-RODI and phiIPLA-C1C, Lyse Mono- and Dual-Species Staphylococcal Biofilms.</title>
        <authorList>
            <person name="Gutierrez D."/>
            <person name="Vandenheuvel D."/>
            <person name="Martinez B."/>
            <person name="Rodriguez A."/>
            <person name="Lavigne R."/>
            <person name="Garcia P."/>
        </authorList>
    </citation>
    <scope>NUCLEOTIDE SEQUENCE [LARGE SCALE GENOMIC DNA]</scope>
</reference>
<proteinExistence type="predicted"/>
<evidence type="ECO:0000313" key="1">
    <source>
        <dbReference type="EMBL" id="AJA42335.1"/>
    </source>
</evidence>
<dbReference type="RefSeq" id="YP_009214615.1">
    <property type="nucleotide sequence ID" value="NC_028962.1"/>
</dbReference>
<dbReference type="EMBL" id="KP027447">
    <property type="protein sequence ID" value="AJA42335.1"/>
    <property type="molecule type" value="Genomic_DNA"/>
</dbReference>
<organism evidence="1 2">
    <name type="scientific">Staphylococcus phage vB_SepM_ phiIPLA-C1C</name>
    <dbReference type="NCBI Taxonomy" id="1572704"/>
    <lineage>
        <taxon>Viruses</taxon>
        <taxon>Duplodnaviria</taxon>
        <taxon>Heunggongvirae</taxon>
        <taxon>Uroviricota</taxon>
        <taxon>Caudoviricetes</taxon>
        <taxon>Herelleviridae</taxon>
        <taxon>Twortvirinae</taxon>
        <taxon>Sepunavirus</taxon>
        <taxon>Sepunavirus IPLAC1C</taxon>
    </lineage>
</organism>
<dbReference type="Proteomes" id="UP000032689">
    <property type="component" value="Segment"/>
</dbReference>
<dbReference type="GeneID" id="26641032"/>
<sequence length="45" mass="5184">MNEELKKSLDEAVSVTREEVTPNCSMVDIENKLDDNIVKYVIKKD</sequence>
<protein>
    <submittedName>
        <fullName evidence="1">Uncharacterized protein</fullName>
    </submittedName>
</protein>
<dbReference type="KEGG" id="vg:26641032"/>
<evidence type="ECO:0000313" key="2">
    <source>
        <dbReference type="Proteomes" id="UP000032689"/>
    </source>
</evidence>